<dbReference type="SUPFAM" id="SSF103481">
    <property type="entry name" value="Multidrug resistance efflux transporter EmrE"/>
    <property type="match status" value="2"/>
</dbReference>
<evidence type="ECO:0000256" key="6">
    <source>
        <dbReference type="RuleBase" id="RU363077"/>
    </source>
</evidence>
<evidence type="ECO:0000256" key="4">
    <source>
        <dbReference type="ARBA" id="ARBA00022989"/>
    </source>
</evidence>
<reference evidence="9" key="2">
    <citation type="submission" date="2023-05" db="EMBL/GenBank/DDBJ databases">
        <authorList>
            <person name="Schelkunov M.I."/>
        </authorList>
    </citation>
    <scope>NUCLEOTIDE SEQUENCE</scope>
    <source>
        <strain evidence="9">Hsosn_3</strain>
        <tissue evidence="9">Leaf</tissue>
    </source>
</reference>
<feature type="transmembrane region" description="Helical" evidence="6">
    <location>
        <begin position="301"/>
        <end position="320"/>
    </location>
</feature>
<evidence type="ECO:0000313" key="9">
    <source>
        <dbReference type="EMBL" id="KAK1361046.1"/>
    </source>
</evidence>
<dbReference type="EMBL" id="JAUIZM010000010">
    <property type="protein sequence ID" value="KAK1361046.1"/>
    <property type="molecule type" value="Genomic_DNA"/>
</dbReference>
<feature type="region of interest" description="Disordered" evidence="7">
    <location>
        <begin position="347"/>
        <end position="395"/>
    </location>
</feature>
<dbReference type="Proteomes" id="UP001237642">
    <property type="component" value="Unassembled WGS sequence"/>
</dbReference>
<feature type="compositionally biased region" description="Low complexity" evidence="7">
    <location>
        <begin position="368"/>
        <end position="379"/>
    </location>
</feature>
<feature type="transmembrane region" description="Helical" evidence="6">
    <location>
        <begin position="249"/>
        <end position="269"/>
    </location>
</feature>
<evidence type="ECO:0000256" key="5">
    <source>
        <dbReference type="ARBA" id="ARBA00023136"/>
    </source>
</evidence>
<evidence type="ECO:0000256" key="3">
    <source>
        <dbReference type="ARBA" id="ARBA00022692"/>
    </source>
</evidence>
<feature type="transmembrane region" description="Helical" evidence="6">
    <location>
        <begin position="278"/>
        <end position="295"/>
    </location>
</feature>
<comment type="similarity">
    <text evidence="2 6">Belongs to the drug/metabolite transporter (DMT) superfamily. Plant drug/metabolite exporter (P-DME) (TC 2.A.7.4) family.</text>
</comment>
<gene>
    <name evidence="9" type="ORF">POM88_045520</name>
</gene>
<keyword evidence="3 6" id="KW-0812">Transmembrane</keyword>
<feature type="transmembrane region" description="Helical" evidence="6">
    <location>
        <begin position="12"/>
        <end position="33"/>
    </location>
</feature>
<feature type="domain" description="EamA" evidence="8">
    <location>
        <begin position="28"/>
        <end position="153"/>
    </location>
</feature>
<evidence type="ECO:0000256" key="7">
    <source>
        <dbReference type="SAM" id="MobiDB-lite"/>
    </source>
</evidence>
<feature type="domain" description="EamA" evidence="8">
    <location>
        <begin position="180"/>
        <end position="317"/>
    </location>
</feature>
<proteinExistence type="inferred from homology"/>
<dbReference type="InterPro" id="IPR037185">
    <property type="entry name" value="EmrE-like"/>
</dbReference>
<dbReference type="InterPro" id="IPR030184">
    <property type="entry name" value="WAT1-related"/>
</dbReference>
<evidence type="ECO:0000256" key="1">
    <source>
        <dbReference type="ARBA" id="ARBA00004141"/>
    </source>
</evidence>
<dbReference type="Pfam" id="PF00892">
    <property type="entry name" value="EamA"/>
    <property type="match status" value="2"/>
</dbReference>
<accession>A0AAD8H740</accession>
<comment type="caution">
    <text evidence="9">The sequence shown here is derived from an EMBL/GenBank/DDBJ whole genome shotgun (WGS) entry which is preliminary data.</text>
</comment>
<evidence type="ECO:0000256" key="2">
    <source>
        <dbReference type="ARBA" id="ARBA00007635"/>
    </source>
</evidence>
<name>A0AAD8H740_9APIA</name>
<keyword evidence="5 6" id="KW-0472">Membrane</keyword>
<feature type="transmembrane region" description="Helical" evidence="6">
    <location>
        <begin position="210"/>
        <end position="229"/>
    </location>
</feature>
<comment type="subcellular location">
    <subcellularLocation>
        <location evidence="1 6">Membrane</location>
        <topology evidence="1 6">Multi-pass membrane protein</topology>
    </subcellularLocation>
</comment>
<reference evidence="9" key="1">
    <citation type="submission" date="2023-02" db="EMBL/GenBank/DDBJ databases">
        <title>Genome of toxic invasive species Heracleum sosnowskyi carries increased number of genes despite the absence of recent whole-genome duplications.</title>
        <authorList>
            <person name="Schelkunov M."/>
            <person name="Shtratnikova V."/>
            <person name="Makarenko M."/>
            <person name="Klepikova A."/>
            <person name="Omelchenko D."/>
            <person name="Novikova G."/>
            <person name="Obukhova E."/>
            <person name="Bogdanov V."/>
            <person name="Penin A."/>
            <person name="Logacheva M."/>
        </authorList>
    </citation>
    <scope>NUCLEOTIDE SEQUENCE</scope>
    <source>
        <strain evidence="9">Hsosn_3</strain>
        <tissue evidence="9">Leaf</tissue>
    </source>
</reference>
<organism evidence="9 10">
    <name type="scientific">Heracleum sosnowskyi</name>
    <dbReference type="NCBI Taxonomy" id="360622"/>
    <lineage>
        <taxon>Eukaryota</taxon>
        <taxon>Viridiplantae</taxon>
        <taxon>Streptophyta</taxon>
        <taxon>Embryophyta</taxon>
        <taxon>Tracheophyta</taxon>
        <taxon>Spermatophyta</taxon>
        <taxon>Magnoliopsida</taxon>
        <taxon>eudicotyledons</taxon>
        <taxon>Gunneridae</taxon>
        <taxon>Pentapetalae</taxon>
        <taxon>asterids</taxon>
        <taxon>campanulids</taxon>
        <taxon>Apiales</taxon>
        <taxon>Apiaceae</taxon>
        <taxon>Apioideae</taxon>
        <taxon>apioid superclade</taxon>
        <taxon>Tordylieae</taxon>
        <taxon>Tordyliinae</taxon>
        <taxon>Heracleum</taxon>
    </lineage>
</organism>
<feature type="transmembrane region" description="Helical" evidence="6">
    <location>
        <begin position="108"/>
        <end position="125"/>
    </location>
</feature>
<keyword evidence="10" id="KW-1185">Reference proteome</keyword>
<sequence>MDWKKGFMESRVVMGMLAVQGFAVGLQILSRIILTQGTFIFALMTYRQIVGAICVAPLAFYHDRCHFKKLTWLACFWLFMVALTGISMAMGLYYYGLRDTTATYATNFLNLIPIVTFIFSTILRIENLGLHSGVGKIKTMGAMLCLAGALTVSLYKGPAVISHHNAHPLIVTKAKTNYLSGTMFLVASVLSYGLWFISQVKLFKVFPCKYMSTMLICIIAAVQQVVIGLCIDHSKSSWSLGFNLNLVTIVYSGALSTAATFCLVSWAVAERGPTYPSMFNPLALITVAVVEALFMSEELKLGSLVGMLLIILGLYAFLWAKKKESKNMKQALQETAASTQLPVTIGSINNKKKNDKNSTAHQSAKTQSSSTVTPTTSPPNDHADDTVADTVEITL</sequence>
<evidence type="ECO:0000313" key="10">
    <source>
        <dbReference type="Proteomes" id="UP001237642"/>
    </source>
</evidence>
<feature type="transmembrane region" description="Helical" evidence="6">
    <location>
        <begin position="178"/>
        <end position="198"/>
    </location>
</feature>
<dbReference type="InterPro" id="IPR000620">
    <property type="entry name" value="EamA_dom"/>
</dbReference>
<evidence type="ECO:0000259" key="8">
    <source>
        <dbReference type="Pfam" id="PF00892"/>
    </source>
</evidence>
<keyword evidence="4 6" id="KW-1133">Transmembrane helix</keyword>
<dbReference type="PANTHER" id="PTHR31218">
    <property type="entry name" value="WAT1-RELATED PROTEIN"/>
    <property type="match status" value="1"/>
</dbReference>
<feature type="transmembrane region" description="Helical" evidence="6">
    <location>
        <begin position="39"/>
        <end position="60"/>
    </location>
</feature>
<protein>
    <recommendedName>
        <fullName evidence="6">WAT1-related protein</fullName>
    </recommendedName>
</protein>
<dbReference type="AlphaFoldDB" id="A0AAD8H740"/>
<feature type="transmembrane region" description="Helical" evidence="6">
    <location>
        <begin position="137"/>
        <end position="158"/>
    </location>
</feature>
<dbReference type="GO" id="GO:0022857">
    <property type="term" value="F:transmembrane transporter activity"/>
    <property type="evidence" value="ECO:0007669"/>
    <property type="project" value="InterPro"/>
</dbReference>
<dbReference type="GO" id="GO:0016020">
    <property type="term" value="C:membrane"/>
    <property type="evidence" value="ECO:0007669"/>
    <property type="project" value="UniProtKB-SubCell"/>
</dbReference>
<feature type="transmembrane region" description="Helical" evidence="6">
    <location>
        <begin position="72"/>
        <end position="96"/>
    </location>
</feature>